<dbReference type="STRING" id="1792290.MSP8886_00774"/>
<evidence type="ECO:0000313" key="4">
    <source>
        <dbReference type="Proteomes" id="UP000092544"/>
    </source>
</evidence>
<gene>
    <name evidence="3" type="primary">pglJ_1</name>
    <name evidence="3" type="ORF">MSP8886_00774</name>
</gene>
<organism evidence="3 4">
    <name type="scientific">Marinomonas spartinae</name>
    <dbReference type="NCBI Taxonomy" id="1792290"/>
    <lineage>
        <taxon>Bacteria</taxon>
        <taxon>Pseudomonadati</taxon>
        <taxon>Pseudomonadota</taxon>
        <taxon>Gammaproteobacteria</taxon>
        <taxon>Oceanospirillales</taxon>
        <taxon>Oceanospirillaceae</taxon>
        <taxon>Marinomonas</taxon>
    </lineage>
</organism>
<proteinExistence type="predicted"/>
<feature type="domain" description="Glycosyl transferase family 1" evidence="1">
    <location>
        <begin position="192"/>
        <end position="338"/>
    </location>
</feature>
<keyword evidence="4" id="KW-1185">Reference proteome</keyword>
<keyword evidence="3" id="KW-0808">Transferase</keyword>
<dbReference type="GO" id="GO:1901135">
    <property type="term" value="P:carbohydrate derivative metabolic process"/>
    <property type="evidence" value="ECO:0007669"/>
    <property type="project" value="UniProtKB-ARBA"/>
</dbReference>
<dbReference type="InterPro" id="IPR028098">
    <property type="entry name" value="Glyco_trans_4-like_N"/>
</dbReference>
<sequence>MDVTKKITIVIGNLFGGGTERVALNLAKFLAHKGIEIDLVTFSSNENITFLKENNLRLNIILMNAKSAKTAVFDLFLYFFKNKQAQILVFTYELSVLCVLLKIFFRKIYVVSRNNNTFSKEIDSSNSFYRSVIKKVIKIFYKKVDFVINQCEGMQIDLLNNFPDLACCCKVINNPVFLDDILGEYDNRDIPKKFILCVGRLEKQKGFDKAIEAFSFLSKKNDIDLLIIGKGKEENELKKLANKFGLKERVKFLGFQKDIHFFYEKALLTLLTSQYEGFPNVLLESISLGTPVVSFDCPNGPNEIILNGVNGYLVDIGNTLMLSEKIEKILNYPLDKDSIIATSQKYTIEVIAEEFLAVFSNKEKSSTT</sequence>
<evidence type="ECO:0000259" key="1">
    <source>
        <dbReference type="Pfam" id="PF00534"/>
    </source>
</evidence>
<evidence type="ECO:0000313" key="3">
    <source>
        <dbReference type="EMBL" id="SBS27007.1"/>
    </source>
</evidence>
<dbReference type="AlphaFoldDB" id="A0A1A8T4X3"/>
<dbReference type="PANTHER" id="PTHR12526">
    <property type="entry name" value="GLYCOSYLTRANSFERASE"/>
    <property type="match status" value="1"/>
</dbReference>
<evidence type="ECO:0000259" key="2">
    <source>
        <dbReference type="Pfam" id="PF13439"/>
    </source>
</evidence>
<dbReference type="GO" id="GO:0016757">
    <property type="term" value="F:glycosyltransferase activity"/>
    <property type="evidence" value="ECO:0007669"/>
    <property type="project" value="UniProtKB-KW"/>
</dbReference>
<accession>A0A1A8T4X3</accession>
<feature type="domain" description="Glycosyltransferase subfamily 4-like N-terminal" evidence="2">
    <location>
        <begin position="17"/>
        <end position="176"/>
    </location>
</feature>
<dbReference type="Pfam" id="PF13439">
    <property type="entry name" value="Glyco_transf_4"/>
    <property type="match status" value="1"/>
</dbReference>
<dbReference type="RefSeq" id="WP_067012811.1">
    <property type="nucleotide sequence ID" value="NZ_FLOB01000001.1"/>
</dbReference>
<dbReference type="Proteomes" id="UP000092544">
    <property type="component" value="Unassembled WGS sequence"/>
</dbReference>
<keyword evidence="3" id="KW-0328">Glycosyltransferase</keyword>
<dbReference type="EMBL" id="FLOB01000001">
    <property type="protein sequence ID" value="SBS27007.1"/>
    <property type="molecule type" value="Genomic_DNA"/>
</dbReference>
<dbReference type="InterPro" id="IPR001296">
    <property type="entry name" value="Glyco_trans_1"/>
</dbReference>
<dbReference type="SUPFAM" id="SSF53756">
    <property type="entry name" value="UDP-Glycosyltransferase/glycogen phosphorylase"/>
    <property type="match status" value="1"/>
</dbReference>
<protein>
    <submittedName>
        <fullName evidence="3">N-acetylgalactosamine-N, N'-diacetylbacillosaminyl-diphospho-undecaprenol 4-alpha-N-acetylgalactosaminyltransferase</fullName>
        <ecNumber evidence="3">2.4.1.291</ecNumber>
    </submittedName>
</protein>
<reference evidence="3 4" key="1">
    <citation type="submission" date="2016-06" db="EMBL/GenBank/DDBJ databases">
        <authorList>
            <person name="Kjaerup R.B."/>
            <person name="Dalgaard T.S."/>
            <person name="Juul-Madsen H.R."/>
        </authorList>
    </citation>
    <scope>NUCLEOTIDE SEQUENCE [LARGE SCALE GENOMIC DNA]</scope>
    <source>
        <strain evidence="3 4">CECT 8886</strain>
    </source>
</reference>
<dbReference type="PANTHER" id="PTHR12526:SF630">
    <property type="entry name" value="GLYCOSYLTRANSFERASE"/>
    <property type="match status" value="1"/>
</dbReference>
<dbReference type="EC" id="2.4.1.291" evidence="3"/>
<dbReference type="Gene3D" id="3.40.50.2000">
    <property type="entry name" value="Glycogen Phosphorylase B"/>
    <property type="match status" value="2"/>
</dbReference>
<name>A0A1A8T4X3_9GAMM</name>
<dbReference type="Pfam" id="PF00534">
    <property type="entry name" value="Glycos_transf_1"/>
    <property type="match status" value="1"/>
</dbReference>
<dbReference type="OrthoDB" id="9792269at2"/>